<protein>
    <recommendedName>
        <fullName evidence="3">Alpha/beta hydrolase</fullName>
    </recommendedName>
</protein>
<evidence type="ECO:0000313" key="1">
    <source>
        <dbReference type="EMBL" id="RCH53965.1"/>
    </source>
</evidence>
<gene>
    <name evidence="1" type="ORF">DJ568_15610</name>
</gene>
<comment type="caution">
    <text evidence="1">The sequence shown here is derived from an EMBL/GenBank/DDBJ whole genome shotgun (WGS) entry which is preliminary data.</text>
</comment>
<sequence length="183" mass="20689">MGTKKQVLFIQGGGDDGYTADAKMVSAFEKALGSDYEVHYPRLESDDTAPDFGWPSQIGRKIDELKEGAILIAHSVGASLLLKYLSENSISKKISGIFLIATPFWSGDEEWKQGLKLSEDFPQHLPQDIPLFFYHCQDDEEVPFKQLTAYREKHPTATYRKVSKGGHQLENNLDVIIRDIKER</sequence>
<name>A0A367GLQ9_9SPHI</name>
<evidence type="ECO:0000313" key="2">
    <source>
        <dbReference type="Proteomes" id="UP000253209"/>
    </source>
</evidence>
<dbReference type="RefSeq" id="WP_114006228.1">
    <property type="nucleotide sequence ID" value="NZ_QGDC01000009.1"/>
</dbReference>
<dbReference type="OrthoDB" id="9804993at2"/>
<dbReference type="Proteomes" id="UP000253209">
    <property type="component" value="Unassembled WGS sequence"/>
</dbReference>
<proteinExistence type="predicted"/>
<accession>A0A367GLQ9</accession>
<dbReference type="Pfam" id="PF06821">
    <property type="entry name" value="Ser_hydrolase"/>
    <property type="match status" value="1"/>
</dbReference>
<organism evidence="1 2">
    <name type="scientific">Mucilaginibacter hurinus</name>
    <dbReference type="NCBI Taxonomy" id="2201324"/>
    <lineage>
        <taxon>Bacteria</taxon>
        <taxon>Pseudomonadati</taxon>
        <taxon>Bacteroidota</taxon>
        <taxon>Sphingobacteriia</taxon>
        <taxon>Sphingobacteriales</taxon>
        <taxon>Sphingobacteriaceae</taxon>
        <taxon>Mucilaginibacter</taxon>
    </lineage>
</organism>
<dbReference type="InterPro" id="IPR029058">
    <property type="entry name" value="AB_hydrolase_fold"/>
</dbReference>
<dbReference type="GO" id="GO:0016787">
    <property type="term" value="F:hydrolase activity"/>
    <property type="evidence" value="ECO:0007669"/>
    <property type="project" value="InterPro"/>
</dbReference>
<dbReference type="AlphaFoldDB" id="A0A367GLQ9"/>
<reference evidence="1 2" key="1">
    <citation type="submission" date="2018-05" db="EMBL/GenBank/DDBJ databases">
        <title>Mucilaginibacter hurinus sp. nov., isolated from briquette warehouse soil.</title>
        <authorList>
            <person name="Choi L."/>
        </authorList>
    </citation>
    <scope>NUCLEOTIDE SEQUENCE [LARGE SCALE GENOMIC DNA]</scope>
    <source>
        <strain evidence="1 2">ZR32</strain>
    </source>
</reference>
<dbReference type="EMBL" id="QGDC01000009">
    <property type="protein sequence ID" value="RCH53965.1"/>
    <property type="molecule type" value="Genomic_DNA"/>
</dbReference>
<evidence type="ECO:0008006" key="3">
    <source>
        <dbReference type="Google" id="ProtNLM"/>
    </source>
</evidence>
<dbReference type="InterPro" id="IPR010662">
    <property type="entry name" value="RBBP9/YdeN"/>
</dbReference>
<dbReference type="SUPFAM" id="SSF53474">
    <property type="entry name" value="alpha/beta-Hydrolases"/>
    <property type="match status" value="1"/>
</dbReference>
<keyword evidence="2" id="KW-1185">Reference proteome</keyword>
<dbReference type="Gene3D" id="3.40.50.1820">
    <property type="entry name" value="alpha/beta hydrolase"/>
    <property type="match status" value="1"/>
</dbReference>
<dbReference type="PANTHER" id="PTHR15394">
    <property type="entry name" value="SERINE HYDROLASE RBBP9"/>
    <property type="match status" value="1"/>
</dbReference>
<dbReference type="PANTHER" id="PTHR15394:SF3">
    <property type="entry name" value="SERINE HYDROLASE RBBP9"/>
    <property type="match status" value="1"/>
</dbReference>